<dbReference type="AlphaFoldDB" id="A0ABD7MV96"/>
<feature type="transmembrane region" description="Helical" evidence="1">
    <location>
        <begin position="191"/>
        <end position="210"/>
    </location>
</feature>
<evidence type="ECO:0000256" key="1">
    <source>
        <dbReference type="SAM" id="Phobius"/>
    </source>
</evidence>
<evidence type="ECO:0000313" key="3">
    <source>
        <dbReference type="Proteomes" id="UP000248741"/>
    </source>
</evidence>
<feature type="transmembrane region" description="Helical" evidence="1">
    <location>
        <begin position="20"/>
        <end position="38"/>
    </location>
</feature>
<feature type="transmembrane region" description="Helical" evidence="1">
    <location>
        <begin position="222"/>
        <end position="241"/>
    </location>
</feature>
<organism evidence="2 3">
    <name type="scientific">Corynebacterium ulcerans</name>
    <dbReference type="NCBI Taxonomy" id="65058"/>
    <lineage>
        <taxon>Bacteria</taxon>
        <taxon>Bacillati</taxon>
        <taxon>Actinomycetota</taxon>
        <taxon>Actinomycetes</taxon>
        <taxon>Mycobacteriales</taxon>
        <taxon>Corynebacteriaceae</taxon>
        <taxon>Corynebacterium</taxon>
    </lineage>
</organism>
<gene>
    <name evidence="2" type="ORF">NCTC7908_02058</name>
</gene>
<keyword evidence="1" id="KW-1133">Transmembrane helix</keyword>
<feature type="transmembrane region" description="Helical" evidence="1">
    <location>
        <begin position="162"/>
        <end position="185"/>
    </location>
</feature>
<reference evidence="2 3" key="1">
    <citation type="submission" date="2018-06" db="EMBL/GenBank/DDBJ databases">
        <authorList>
            <consortium name="Pathogen Informatics"/>
            <person name="Doyle S."/>
        </authorList>
    </citation>
    <scope>NUCLEOTIDE SEQUENCE [LARGE SCALE GENOMIC DNA]</scope>
    <source>
        <strain evidence="2 3">NCTC7908</strain>
    </source>
</reference>
<feature type="transmembrane region" description="Helical" evidence="1">
    <location>
        <begin position="272"/>
        <end position="294"/>
    </location>
</feature>
<feature type="transmembrane region" description="Helical" evidence="1">
    <location>
        <begin position="459"/>
        <end position="481"/>
    </location>
</feature>
<proteinExistence type="predicted"/>
<evidence type="ECO:0000313" key="2">
    <source>
        <dbReference type="EMBL" id="SQG53058.1"/>
    </source>
</evidence>
<keyword evidence="1" id="KW-0812">Transmembrane</keyword>
<dbReference type="EMBL" id="LS483400">
    <property type="protein sequence ID" value="SQG53058.1"/>
    <property type="molecule type" value="Genomic_DNA"/>
</dbReference>
<feature type="transmembrane region" description="Helical" evidence="1">
    <location>
        <begin position="247"/>
        <end position="265"/>
    </location>
</feature>
<name>A0ABD7MV96_CORUL</name>
<keyword evidence="1" id="KW-0472">Membrane</keyword>
<dbReference type="Proteomes" id="UP000248741">
    <property type="component" value="Chromosome 1"/>
</dbReference>
<protein>
    <submittedName>
        <fullName evidence="2">Integral membrane protein</fullName>
    </submittedName>
</protein>
<sequence length="497" mass="52447">MTLRQRLSMSAPGARSSSYLLVAWTAMLLTLLMWALWLPSGWSGMLGLRDMVVLNHPALTAGAVGFGDLPARNAPQDGVLALLGHVIPATWVVRLLLLASAVAGAIGAARLGSTAWSRAAAITLTLWNPFVVERLLQGQWSLVIAAWLLPMVITASTRGRIAAMWLSSLTPTGAVVATITGLVAARSKLPVVLAGAAASLPWLIPSLVTVPASSTTAFLARAETWTGTLGALMGLGGIWNAEAVPPSRAAGFAVFGIALGVLTFWKAPRRWQLLGAAAVVACLVLNTPAGGWLLTHVPGASLFRDSHKLIMLLIPALVTGAGRMRYRPLALITLFLVILQVPDAPVALKQLAPVAERPWPSSEGDVLFPDSRGLVTYRGRTMVDPRIKAQSSVEAGGLVVDGTLVDELSPRYVAAVQEWRRGCTECLKERGIGAVVTSTSSGAEIITEIGGTTHRGRNYWVGVSLASLWLAGGVGVAGAWATRSMRSRKRRPVSSQE</sequence>
<feature type="transmembrane region" description="Helical" evidence="1">
    <location>
        <begin position="79"/>
        <end position="103"/>
    </location>
</feature>
<accession>A0ABD7MV96</accession>